<name>A0A8J7WQS9_9ACTN</name>
<dbReference type="PIRSF" id="PIRSF033563">
    <property type="entry name" value="UCP033563"/>
    <property type="match status" value="1"/>
</dbReference>
<protein>
    <submittedName>
        <fullName evidence="1">DUF1015 domain-containing protein</fullName>
    </submittedName>
</protein>
<dbReference type="Proteomes" id="UP000677913">
    <property type="component" value="Unassembled WGS sequence"/>
</dbReference>
<keyword evidence="2" id="KW-1185">Reference proteome</keyword>
<dbReference type="EMBL" id="JAGSXH010000057">
    <property type="protein sequence ID" value="MBS2964707.1"/>
    <property type="molecule type" value="Genomic_DNA"/>
</dbReference>
<dbReference type="Pfam" id="PF06245">
    <property type="entry name" value="DUF1015"/>
    <property type="match status" value="1"/>
</dbReference>
<sequence>MQGRLSLVPFRGLRFDRAKVGDPAAVISPPYDMIDPIQAHRLALSGTHNVVRLTLPELDEPDPRLKYRRAARTLREWREEGALVLDPLPALYVYEQTGPAGHQRGLIGALELPADDAGPVLPHEDVVDGVVADRQALMHATGANPEPILLTYEGGGPASDLVEQYAGGCEPLVEAATADGTHHRLWSITDPRELAVIARDLAPRRSLIADGHHRYAAYQRLAALGRPGSDRGLALLVDSKRHALRVRGIHRWIPDLPVAAAIAAAAEFFTVTPVSGGYRAALDELDRIGPERVAMAAVDRQRAWIIADPKPELVAESIPGDRPESWRLLDATVLHLALARTVWKVPDTADHIRFDHDARNAVIEAQRHHGLAVLLRPVAEATVLDLAAAGVRMPRKSTAFAPKPATGLVLRLLDAD</sequence>
<organism evidence="1 2">
    <name type="scientific">Actinocrinis puniceicyclus</name>
    <dbReference type="NCBI Taxonomy" id="977794"/>
    <lineage>
        <taxon>Bacteria</taxon>
        <taxon>Bacillati</taxon>
        <taxon>Actinomycetota</taxon>
        <taxon>Actinomycetes</taxon>
        <taxon>Catenulisporales</taxon>
        <taxon>Actinospicaceae</taxon>
        <taxon>Actinocrinis</taxon>
    </lineage>
</organism>
<dbReference type="InterPro" id="IPR008323">
    <property type="entry name" value="UCP033563"/>
</dbReference>
<evidence type="ECO:0000313" key="2">
    <source>
        <dbReference type="Proteomes" id="UP000677913"/>
    </source>
</evidence>
<comment type="caution">
    <text evidence="1">The sequence shown here is derived from an EMBL/GenBank/DDBJ whole genome shotgun (WGS) entry which is preliminary data.</text>
</comment>
<proteinExistence type="predicted"/>
<dbReference type="PANTHER" id="PTHR36454:SF1">
    <property type="entry name" value="DUF1015 DOMAIN-CONTAINING PROTEIN"/>
    <property type="match status" value="1"/>
</dbReference>
<reference evidence="1" key="1">
    <citation type="submission" date="2021-04" db="EMBL/GenBank/DDBJ databases">
        <title>Genome based classification of Actinospica acidithermotolerans sp. nov., an actinobacterium isolated from an Indonesian hot spring.</title>
        <authorList>
            <person name="Kusuma A.B."/>
            <person name="Putra K.E."/>
            <person name="Nafisah S."/>
            <person name="Loh J."/>
            <person name="Nouioui I."/>
            <person name="Goodfellow M."/>
        </authorList>
    </citation>
    <scope>NUCLEOTIDE SEQUENCE</scope>
    <source>
        <strain evidence="1">DSM 45618</strain>
    </source>
</reference>
<gene>
    <name evidence="1" type="ORF">KGA66_16740</name>
</gene>
<dbReference type="PANTHER" id="PTHR36454">
    <property type="entry name" value="LMO2823 PROTEIN"/>
    <property type="match status" value="1"/>
</dbReference>
<accession>A0A8J7WQS9</accession>
<dbReference type="AlphaFoldDB" id="A0A8J7WQS9"/>
<evidence type="ECO:0000313" key="1">
    <source>
        <dbReference type="EMBL" id="MBS2964707.1"/>
    </source>
</evidence>